<evidence type="ECO:0000256" key="1">
    <source>
        <dbReference type="ARBA" id="ARBA00006484"/>
    </source>
</evidence>
<comment type="caution">
    <text evidence="3">The sequence shown here is derived from an EMBL/GenBank/DDBJ whole genome shotgun (WGS) entry which is preliminary data.</text>
</comment>
<evidence type="ECO:0000256" key="2">
    <source>
        <dbReference type="RuleBase" id="RU000363"/>
    </source>
</evidence>
<dbReference type="CDD" id="cd05233">
    <property type="entry name" value="SDR_c"/>
    <property type="match status" value="1"/>
</dbReference>
<dbReference type="AlphaFoldDB" id="A0A151ACH0"/>
<dbReference type="SUPFAM" id="SSF51735">
    <property type="entry name" value="NAD(P)-binding Rossmann-fold domains"/>
    <property type="match status" value="1"/>
</dbReference>
<protein>
    <submittedName>
        <fullName evidence="3">3-hydroxybutyrate dehydrogenase</fullName>
    </submittedName>
</protein>
<name>A0A151ACH0_9EURY</name>
<dbReference type="Pfam" id="PF00106">
    <property type="entry name" value="adh_short"/>
    <property type="match status" value="1"/>
</dbReference>
<dbReference type="Gene3D" id="3.40.50.720">
    <property type="entry name" value="NAD(P)-binding Rossmann-like Domain"/>
    <property type="match status" value="1"/>
</dbReference>
<dbReference type="GO" id="GO:0032787">
    <property type="term" value="P:monocarboxylic acid metabolic process"/>
    <property type="evidence" value="ECO:0007669"/>
    <property type="project" value="UniProtKB-ARBA"/>
</dbReference>
<dbReference type="PANTHER" id="PTHR42879:SF2">
    <property type="entry name" value="3-OXOACYL-[ACYL-CARRIER-PROTEIN] REDUCTASE FABG"/>
    <property type="match status" value="1"/>
</dbReference>
<dbReference type="InterPro" id="IPR020904">
    <property type="entry name" value="Sc_DH/Rdtase_CS"/>
</dbReference>
<gene>
    <name evidence="3" type="ORF">HAPAU_27860</name>
</gene>
<keyword evidence="4" id="KW-1185">Reference proteome</keyword>
<reference evidence="3 4" key="1">
    <citation type="submission" date="2016-02" db="EMBL/GenBank/DDBJ databases">
        <title>Genome sequence of Halalkalicoccus paucihalophilus DSM 24557.</title>
        <authorList>
            <person name="Poehlein A."/>
            <person name="Daniel R."/>
        </authorList>
    </citation>
    <scope>NUCLEOTIDE SEQUENCE [LARGE SCALE GENOMIC DNA]</scope>
    <source>
        <strain evidence="3 4">DSM 24557</strain>
    </source>
</reference>
<dbReference type="PROSITE" id="PS00061">
    <property type="entry name" value="ADH_SHORT"/>
    <property type="match status" value="1"/>
</dbReference>
<accession>A0A151ACH0</accession>
<dbReference type="PRINTS" id="PR00081">
    <property type="entry name" value="GDHRDH"/>
</dbReference>
<evidence type="ECO:0000313" key="4">
    <source>
        <dbReference type="Proteomes" id="UP000075321"/>
    </source>
</evidence>
<organism evidence="3 4">
    <name type="scientific">Halalkalicoccus paucihalophilus</name>
    <dbReference type="NCBI Taxonomy" id="1008153"/>
    <lineage>
        <taxon>Archaea</taxon>
        <taxon>Methanobacteriati</taxon>
        <taxon>Methanobacteriota</taxon>
        <taxon>Stenosarchaea group</taxon>
        <taxon>Halobacteria</taxon>
        <taxon>Halobacteriales</taxon>
        <taxon>Halococcaceae</taxon>
        <taxon>Halalkalicoccus</taxon>
    </lineage>
</organism>
<comment type="similarity">
    <text evidence="1 2">Belongs to the short-chain dehydrogenases/reductases (SDR) family.</text>
</comment>
<dbReference type="RefSeq" id="WP_066383585.1">
    <property type="nucleotide sequence ID" value="NZ_LTAZ01000007.1"/>
</dbReference>
<sequence>MATDDIEPPRLAREQVLTVPDERFSTENVAIVTGAASGIGRTTALVLAHNGLTVCATDVDEDGLDETTDRHADLDLDGRIVTTPGDLTDDTALEAIVEAASEEGTVRYLANIAGIQHVAPMEEFPLEKYDLMHRLMLRAPMVLSKLCLPHMREAGGGAVANMCSIHGHYVTRDKVAYNVAKFGLRGLTQSIAAEGEGDVRAFSLSTAYVKTPLVVNQIADTAENRGITEREVVEDVMLGEARVTELMDPVEVANVFAFGLSKHGRFLDGGDLLFDGGYTLTY</sequence>
<evidence type="ECO:0000313" key="3">
    <source>
        <dbReference type="EMBL" id="KYH25202.1"/>
    </source>
</evidence>
<dbReference type="PANTHER" id="PTHR42879">
    <property type="entry name" value="3-OXOACYL-(ACYL-CARRIER-PROTEIN) REDUCTASE"/>
    <property type="match status" value="1"/>
</dbReference>
<dbReference type="Proteomes" id="UP000075321">
    <property type="component" value="Unassembled WGS sequence"/>
</dbReference>
<dbReference type="InterPro" id="IPR002347">
    <property type="entry name" value="SDR_fam"/>
</dbReference>
<dbReference type="InterPro" id="IPR036291">
    <property type="entry name" value="NAD(P)-bd_dom_sf"/>
</dbReference>
<dbReference type="EMBL" id="LTAZ01000007">
    <property type="protein sequence ID" value="KYH25202.1"/>
    <property type="molecule type" value="Genomic_DNA"/>
</dbReference>
<dbReference type="PATRIC" id="fig|1008153.3.peg.2847"/>
<dbReference type="InterPro" id="IPR050259">
    <property type="entry name" value="SDR"/>
</dbReference>
<proteinExistence type="inferred from homology"/>
<dbReference type="PRINTS" id="PR00080">
    <property type="entry name" value="SDRFAMILY"/>
</dbReference>
<dbReference type="OrthoDB" id="161871at2157"/>